<sequence length="262" mass="29806">MRLTVDLILQSHQYINPARDWTLCLRGNKIPMIENLGATQDHFECIDLTDNELLKLENFPPLPRLRSLIVCNNRISRIDPEAIASLPGLTSLILTNNKIDVLSDLLPLFQAKQLERLSLVDNGVRERAYYRLFVIFNLPKLRFLDYKRVTQLEREQAHNTFKGEKGAKLAQQIAPSRKGHAALGARPLSASADESKSAKDTSTEHIERIKLAIAKATTMEEILRLETALRAGYIPDDLLTEEERKQNNKRANETGEEEARKK</sequence>
<dbReference type="VEuPathDB" id="ToxoDB:BESB_083450"/>
<evidence type="ECO:0000256" key="6">
    <source>
        <dbReference type="SAM" id="MobiDB-lite"/>
    </source>
</evidence>
<comment type="caution">
    <text evidence="7">The sequence shown here is derived from an EMBL/GenBank/DDBJ whole genome shotgun (WGS) entry which is preliminary data.</text>
</comment>
<dbReference type="InterPro" id="IPR044640">
    <property type="entry name" value="RU2A"/>
</dbReference>
<name>A0A2A9MB43_BESBE</name>
<evidence type="ECO:0000313" key="7">
    <source>
        <dbReference type="EMBL" id="PFH33146.1"/>
    </source>
</evidence>
<gene>
    <name evidence="7" type="ORF">BESB_083450</name>
</gene>
<dbReference type="GeneID" id="40313271"/>
<evidence type="ECO:0000313" key="8">
    <source>
        <dbReference type="Proteomes" id="UP000224006"/>
    </source>
</evidence>
<evidence type="ECO:0000256" key="1">
    <source>
        <dbReference type="ARBA" id="ARBA00004123"/>
    </source>
</evidence>
<organism evidence="7 8">
    <name type="scientific">Besnoitia besnoiti</name>
    <name type="common">Apicomplexan protozoan</name>
    <dbReference type="NCBI Taxonomy" id="94643"/>
    <lineage>
        <taxon>Eukaryota</taxon>
        <taxon>Sar</taxon>
        <taxon>Alveolata</taxon>
        <taxon>Apicomplexa</taxon>
        <taxon>Conoidasida</taxon>
        <taxon>Coccidia</taxon>
        <taxon>Eucoccidiorida</taxon>
        <taxon>Eimeriorina</taxon>
        <taxon>Sarcocystidae</taxon>
        <taxon>Besnoitia</taxon>
    </lineage>
</organism>
<accession>A0A2A9MB43</accession>
<evidence type="ECO:0000256" key="3">
    <source>
        <dbReference type="ARBA" id="ARBA00022737"/>
    </source>
</evidence>
<dbReference type="AlphaFoldDB" id="A0A2A9MB43"/>
<dbReference type="SUPFAM" id="SSF52058">
    <property type="entry name" value="L domain-like"/>
    <property type="match status" value="1"/>
</dbReference>
<keyword evidence="7" id="KW-0687">Ribonucleoprotein</keyword>
<feature type="region of interest" description="Disordered" evidence="6">
    <location>
        <begin position="236"/>
        <end position="262"/>
    </location>
</feature>
<dbReference type="InterPro" id="IPR001611">
    <property type="entry name" value="Leu-rich_rpt"/>
</dbReference>
<dbReference type="KEGG" id="bbes:BESB_083450"/>
<dbReference type="PANTHER" id="PTHR10552">
    <property type="entry name" value="U2 SMALL NUCLEAR RIBONUCLEOPROTEIN A"/>
    <property type="match status" value="1"/>
</dbReference>
<keyword evidence="3" id="KW-0677">Repeat</keyword>
<proteinExistence type="inferred from homology"/>
<dbReference type="Gene3D" id="3.80.10.10">
    <property type="entry name" value="Ribonuclease Inhibitor"/>
    <property type="match status" value="1"/>
</dbReference>
<evidence type="ECO:0000256" key="4">
    <source>
        <dbReference type="ARBA" id="ARBA00023242"/>
    </source>
</evidence>
<dbReference type="InterPro" id="IPR003591">
    <property type="entry name" value="Leu-rich_rpt_typical-subtyp"/>
</dbReference>
<dbReference type="GO" id="GO:0005634">
    <property type="term" value="C:nucleus"/>
    <property type="evidence" value="ECO:0007669"/>
    <property type="project" value="UniProtKB-SubCell"/>
</dbReference>
<keyword evidence="8" id="KW-1185">Reference proteome</keyword>
<dbReference type="FunFam" id="3.80.10.10:FF:000026">
    <property type="entry name" value="U2 small nuclear ribonucleoprotein A"/>
    <property type="match status" value="1"/>
</dbReference>
<keyword evidence="2" id="KW-0433">Leucine-rich repeat</keyword>
<dbReference type="SMART" id="SM00369">
    <property type="entry name" value="LRR_TYP"/>
    <property type="match status" value="2"/>
</dbReference>
<dbReference type="GO" id="GO:1990904">
    <property type="term" value="C:ribonucleoprotein complex"/>
    <property type="evidence" value="ECO:0007669"/>
    <property type="project" value="UniProtKB-KW"/>
</dbReference>
<dbReference type="Proteomes" id="UP000224006">
    <property type="component" value="Chromosome VIII"/>
</dbReference>
<dbReference type="InterPro" id="IPR032675">
    <property type="entry name" value="LRR_dom_sf"/>
</dbReference>
<dbReference type="Pfam" id="PF14580">
    <property type="entry name" value="LRR_9"/>
    <property type="match status" value="1"/>
</dbReference>
<dbReference type="PANTHER" id="PTHR10552:SF6">
    <property type="entry name" value="U2 SMALL NUCLEAR RIBONUCLEOPROTEIN A"/>
    <property type="match status" value="1"/>
</dbReference>
<dbReference type="STRING" id="94643.A0A2A9MB43"/>
<dbReference type="PROSITE" id="PS51450">
    <property type="entry name" value="LRR"/>
    <property type="match status" value="1"/>
</dbReference>
<evidence type="ECO:0000256" key="2">
    <source>
        <dbReference type="ARBA" id="ARBA00022614"/>
    </source>
</evidence>
<dbReference type="EMBL" id="NWUJ01000009">
    <property type="protein sequence ID" value="PFH33146.1"/>
    <property type="molecule type" value="Genomic_DNA"/>
</dbReference>
<dbReference type="GO" id="GO:0000398">
    <property type="term" value="P:mRNA splicing, via spliceosome"/>
    <property type="evidence" value="ECO:0007669"/>
    <property type="project" value="InterPro"/>
</dbReference>
<feature type="compositionally biased region" description="Basic and acidic residues" evidence="6">
    <location>
        <begin position="241"/>
        <end position="262"/>
    </location>
</feature>
<dbReference type="RefSeq" id="XP_029217155.1">
    <property type="nucleotide sequence ID" value="XM_029366695.1"/>
</dbReference>
<comment type="subcellular location">
    <subcellularLocation>
        <location evidence="1">Nucleus</location>
    </subcellularLocation>
</comment>
<dbReference type="OrthoDB" id="433501at2759"/>
<keyword evidence="4" id="KW-0539">Nucleus</keyword>
<protein>
    <submittedName>
        <fullName evidence="7">Putative small nuclear ribonucleoprotein polypeptide A</fullName>
    </submittedName>
</protein>
<dbReference type="GO" id="GO:0030620">
    <property type="term" value="F:U2 snRNA binding"/>
    <property type="evidence" value="ECO:0007669"/>
    <property type="project" value="InterPro"/>
</dbReference>
<evidence type="ECO:0000256" key="5">
    <source>
        <dbReference type="ARBA" id="ARBA00024196"/>
    </source>
</evidence>
<feature type="region of interest" description="Disordered" evidence="6">
    <location>
        <begin position="180"/>
        <end position="201"/>
    </location>
</feature>
<comment type="similarity">
    <text evidence="5">Belongs to the U2 small nuclear ribonucleoprotein A family.</text>
</comment>
<reference evidence="7 8" key="1">
    <citation type="submission" date="2017-09" db="EMBL/GenBank/DDBJ databases">
        <title>Genome sequencing of Besnoitia besnoiti strain Bb-Ger1.</title>
        <authorList>
            <person name="Schares G."/>
            <person name="Venepally P."/>
            <person name="Lorenzi H.A."/>
        </authorList>
    </citation>
    <scope>NUCLEOTIDE SEQUENCE [LARGE SCALE GENOMIC DNA]</scope>
    <source>
        <strain evidence="7 8">Bb-Ger1</strain>
    </source>
</reference>